<sequence length="156" mass="16377">MSDTTAKKNVNASINLLDYASVLVIVCIIALISNWTGTGITPLSALPGMVIIFGMVIIGLALAKYMPFYLPSVAWLSLVSVVLTIPASPVSEFILTQVKEINFLSLVSPVLAYAGIAISKQEVSTFKTAGGKVVIIALLVFTGTYLGSAIIANLSL</sequence>
<feature type="transmembrane region" description="Helical" evidence="1">
    <location>
        <begin position="12"/>
        <end position="32"/>
    </location>
</feature>
<evidence type="ECO:0000313" key="3">
    <source>
        <dbReference type="Proteomes" id="UP000694232"/>
    </source>
</evidence>
<keyword evidence="1" id="KW-0472">Membrane</keyword>
<feature type="transmembrane region" description="Helical" evidence="1">
    <location>
        <begin position="75"/>
        <end position="95"/>
    </location>
</feature>
<feature type="transmembrane region" description="Helical" evidence="1">
    <location>
        <begin position="44"/>
        <end position="63"/>
    </location>
</feature>
<reference evidence="2" key="1">
    <citation type="submission" date="2021-06" db="EMBL/GenBank/DDBJ databases">
        <title>Vibrio nov. sp., novel gut bacterium isolated from Yellow Sea oyster.</title>
        <authorList>
            <person name="Muhammad N."/>
            <person name="Nguyen T.H."/>
            <person name="Lee Y.-J."/>
            <person name="Ko J."/>
            <person name="Kim S.-G."/>
        </authorList>
    </citation>
    <scope>NUCLEOTIDE SEQUENCE</scope>
    <source>
        <strain evidence="2">OG9-811</strain>
    </source>
</reference>
<feature type="transmembrane region" description="Helical" evidence="1">
    <location>
        <begin position="101"/>
        <end position="119"/>
    </location>
</feature>
<protein>
    <recommendedName>
        <fullName evidence="4">DUF340 domain-containing protein</fullName>
    </recommendedName>
</protein>
<keyword evidence="1" id="KW-1133">Transmembrane helix</keyword>
<dbReference type="AlphaFoldDB" id="A0A975YLW7"/>
<gene>
    <name evidence="2" type="ORF">KNV97_00780</name>
</gene>
<proteinExistence type="predicted"/>
<keyword evidence="3" id="KW-1185">Reference proteome</keyword>
<organism evidence="2 3">
    <name type="scientific">Vibrio ostreae</name>
    <dbReference type="NCBI Taxonomy" id="2841925"/>
    <lineage>
        <taxon>Bacteria</taxon>
        <taxon>Pseudomonadati</taxon>
        <taxon>Pseudomonadota</taxon>
        <taxon>Gammaproteobacteria</taxon>
        <taxon>Vibrionales</taxon>
        <taxon>Vibrionaceae</taxon>
        <taxon>Vibrio</taxon>
    </lineage>
</organism>
<evidence type="ECO:0008006" key="4">
    <source>
        <dbReference type="Google" id="ProtNLM"/>
    </source>
</evidence>
<name>A0A975YLW7_9VIBR</name>
<dbReference type="EMBL" id="CP076642">
    <property type="protein sequence ID" value="QXO16097.1"/>
    <property type="molecule type" value="Genomic_DNA"/>
</dbReference>
<accession>A0A975YLW7</accession>
<evidence type="ECO:0000313" key="2">
    <source>
        <dbReference type="EMBL" id="QXO16097.1"/>
    </source>
</evidence>
<dbReference type="RefSeq" id="WP_136486756.1">
    <property type="nucleotide sequence ID" value="NZ_CP076642.1"/>
</dbReference>
<dbReference type="KEGG" id="vos:KNV97_00780"/>
<dbReference type="Proteomes" id="UP000694232">
    <property type="component" value="Chromosome 2"/>
</dbReference>
<feature type="transmembrane region" description="Helical" evidence="1">
    <location>
        <begin position="131"/>
        <end position="152"/>
    </location>
</feature>
<evidence type="ECO:0000256" key="1">
    <source>
        <dbReference type="SAM" id="Phobius"/>
    </source>
</evidence>
<keyword evidence="1" id="KW-0812">Transmembrane</keyword>